<reference evidence="3" key="2">
    <citation type="journal article" date="2021" name="PeerJ">
        <title>Extensive microbial diversity within the chicken gut microbiome revealed by metagenomics and culture.</title>
        <authorList>
            <person name="Gilroy R."/>
            <person name="Ravi A."/>
            <person name="Getino M."/>
            <person name="Pursley I."/>
            <person name="Horton D.L."/>
            <person name="Alikhan N.F."/>
            <person name="Baker D."/>
            <person name="Gharbi K."/>
            <person name="Hall N."/>
            <person name="Watson M."/>
            <person name="Adriaenssens E.M."/>
            <person name="Foster-Nyarko E."/>
            <person name="Jarju S."/>
            <person name="Secka A."/>
            <person name="Antonio M."/>
            <person name="Oren A."/>
            <person name="Chaudhuri R.R."/>
            <person name="La Ragione R."/>
            <person name="Hildebrand F."/>
            <person name="Pallen M.J."/>
        </authorList>
    </citation>
    <scope>NUCLEOTIDE SEQUENCE</scope>
    <source>
        <strain evidence="3">CHK195-15760</strain>
    </source>
</reference>
<dbReference type="Gene3D" id="3.90.960.10">
    <property type="entry name" value="YbaK/aminoacyl-tRNA synthetase-associated domain"/>
    <property type="match status" value="1"/>
</dbReference>
<evidence type="ECO:0000313" key="3">
    <source>
        <dbReference type="EMBL" id="HIU52037.1"/>
    </source>
</evidence>
<dbReference type="Proteomes" id="UP000824093">
    <property type="component" value="Unassembled WGS sequence"/>
</dbReference>
<dbReference type="InterPro" id="IPR007214">
    <property type="entry name" value="YbaK/aa-tRNA-synth-assoc-dom"/>
</dbReference>
<sequence>MNKKEIYNYLNSKNVWHEITEHEAVYNMEELSEVSLPYPEADAKNLFVRDDKKKNYYLITVKGNKRVDLKEFRRKNNTRPLTFASESDLMNIMGLIPGAVTPLGILNDEECKVQFFLDKEFLSSPGIIGIHPNDNTATVWLKTENLIQIIKEHGNIVNMI</sequence>
<dbReference type="Pfam" id="PF04073">
    <property type="entry name" value="tRNA_edit"/>
    <property type="match status" value="1"/>
</dbReference>
<comment type="similarity">
    <text evidence="1">Belongs to the PRORSD1 family.</text>
</comment>
<name>A0A9D1M1W4_9FIRM</name>
<reference evidence="3" key="1">
    <citation type="submission" date="2020-10" db="EMBL/GenBank/DDBJ databases">
        <authorList>
            <person name="Gilroy R."/>
        </authorList>
    </citation>
    <scope>NUCLEOTIDE SEQUENCE</scope>
    <source>
        <strain evidence="3">CHK195-15760</strain>
    </source>
</reference>
<comment type="caution">
    <text evidence="3">The sequence shown here is derived from an EMBL/GenBank/DDBJ whole genome shotgun (WGS) entry which is preliminary data.</text>
</comment>
<dbReference type="PANTHER" id="PTHR31423">
    <property type="entry name" value="YBAK DOMAIN-CONTAINING PROTEIN"/>
    <property type="match status" value="1"/>
</dbReference>
<dbReference type="CDD" id="cd04335">
    <property type="entry name" value="PrdX_deacylase"/>
    <property type="match status" value="1"/>
</dbReference>
<evidence type="ECO:0000256" key="1">
    <source>
        <dbReference type="ARBA" id="ARBA00010201"/>
    </source>
</evidence>
<dbReference type="EMBL" id="DVNH01000041">
    <property type="protein sequence ID" value="HIU52037.1"/>
    <property type="molecule type" value="Genomic_DNA"/>
</dbReference>
<feature type="domain" description="YbaK/aminoacyl-tRNA synthetase-associated" evidence="2">
    <location>
        <begin position="22"/>
        <end position="148"/>
    </location>
</feature>
<protein>
    <submittedName>
        <fullName evidence="3">Prolyl-tRNA synthetase associated domain-containing protein</fullName>
    </submittedName>
</protein>
<dbReference type="InterPro" id="IPR040285">
    <property type="entry name" value="ProX/PRXD1"/>
</dbReference>
<evidence type="ECO:0000259" key="2">
    <source>
        <dbReference type="Pfam" id="PF04073"/>
    </source>
</evidence>
<dbReference type="AlphaFoldDB" id="A0A9D1M1W4"/>
<dbReference type="SUPFAM" id="SSF55826">
    <property type="entry name" value="YbaK/ProRS associated domain"/>
    <property type="match status" value="1"/>
</dbReference>
<accession>A0A9D1M1W4</accession>
<organism evidence="3 4">
    <name type="scientific">Candidatus Merdicola faecigallinarum</name>
    <dbReference type="NCBI Taxonomy" id="2840862"/>
    <lineage>
        <taxon>Bacteria</taxon>
        <taxon>Bacillati</taxon>
        <taxon>Bacillota</taxon>
        <taxon>Clostridia</taxon>
        <taxon>Candidatus Merdicola</taxon>
    </lineage>
</organism>
<dbReference type="GO" id="GO:0002161">
    <property type="term" value="F:aminoacyl-tRNA deacylase activity"/>
    <property type="evidence" value="ECO:0007669"/>
    <property type="project" value="InterPro"/>
</dbReference>
<dbReference type="PANTHER" id="PTHR31423:SF3">
    <property type="entry name" value="PROLYL-TRNA SYNTHETASE ASSOCIATED DOMAIN-CONTAINING PROTEIN 1-RELATED"/>
    <property type="match status" value="1"/>
</dbReference>
<evidence type="ECO:0000313" key="4">
    <source>
        <dbReference type="Proteomes" id="UP000824093"/>
    </source>
</evidence>
<dbReference type="InterPro" id="IPR036754">
    <property type="entry name" value="YbaK/aa-tRNA-synt-asso_dom_sf"/>
</dbReference>
<proteinExistence type="inferred from homology"/>
<gene>
    <name evidence="3" type="ORF">IAB70_05425</name>
</gene>